<dbReference type="EMBL" id="KV423989">
    <property type="protein sequence ID" value="KZT55770.1"/>
    <property type="molecule type" value="Genomic_DNA"/>
</dbReference>
<protein>
    <submittedName>
        <fullName evidence="3">Uncharacterized protein</fullName>
    </submittedName>
</protein>
<sequence>MARPSEARPKRKPAQEQRIYTSSPLAGGAPGTAKVLIPPPSPRPPLSPAPSAASLGSGSGSGSGSGKSAAGATSPREETEKEDYFAKHALGEMQRQQQVAHHHHHQQQQQKPTRQQQLRMAIEADQAGAAVPLVLSPPPTTAASATSTTGSSTAPPSPSPSKPPASSSAALAVPADNIDERRLSGVGTYGVGLGLLSSDTMSDSDDSDDEELLSPRARSPHSPPAVQPVLSRGGEQQREREEKPRVPPSAPVVGLGITVPSSSSASGPSTSSFDPSSSSANGPGNGKAVDTSAKHAALFAAATQPVAPLAASPSPVLPHSPVDKNGPGPGPGPSREQVLSPPPPAYSPGPQVQQQQPPQQQQRHEYAAPVPRPVPRPLQLGAPPPGPGQAQAQAQGFPFPPPGQRGPPQVQMQMQMRQPGPGPIPRANPHGPYPSPHAPYLTPPPRSHQSPYNSPSDPLLPPPTPSSFSPHPLPPSSPITPLFAAPRSQRGSVRFSMAIMSPLQAGVGALGIMRSEKEDALPVRKREREQARASAAPSALAGFGRSGTTDDGDAFWRRFSMVAKEENRKPAHARESGWLAKRLATSRSSSRILIFSVCVGVLLLGGGIACAWYFTHRGGDTPTAPVAIGGSAGESGETTSAAAHISTWVPPIKRHPDALFDARATGVPRRRHAALRDALGQRGMELGSLERLE</sequence>
<feature type="compositionally biased region" description="Low complexity" evidence="1">
    <location>
        <begin position="107"/>
        <end position="117"/>
    </location>
</feature>
<reference evidence="3 4" key="1">
    <citation type="journal article" date="2016" name="Mol. Biol. Evol.">
        <title>Comparative Genomics of Early-Diverging Mushroom-Forming Fungi Provides Insights into the Origins of Lignocellulose Decay Capabilities.</title>
        <authorList>
            <person name="Nagy L.G."/>
            <person name="Riley R."/>
            <person name="Tritt A."/>
            <person name="Adam C."/>
            <person name="Daum C."/>
            <person name="Floudas D."/>
            <person name="Sun H."/>
            <person name="Yadav J.S."/>
            <person name="Pangilinan J."/>
            <person name="Larsson K.H."/>
            <person name="Matsuura K."/>
            <person name="Barry K."/>
            <person name="Labutti K."/>
            <person name="Kuo R."/>
            <person name="Ohm R.A."/>
            <person name="Bhattacharya S.S."/>
            <person name="Shirouzu T."/>
            <person name="Yoshinaga Y."/>
            <person name="Martin F.M."/>
            <person name="Grigoriev I.V."/>
            <person name="Hibbett D.S."/>
        </authorList>
    </citation>
    <scope>NUCLEOTIDE SEQUENCE [LARGE SCALE GENOMIC DNA]</scope>
    <source>
        <strain evidence="3 4">HHB12733</strain>
    </source>
</reference>
<dbReference type="OrthoDB" id="3261666at2759"/>
<gene>
    <name evidence="3" type="ORF">CALCODRAFT_484532</name>
</gene>
<feature type="compositionally biased region" description="Pro residues" evidence="1">
    <location>
        <begin position="370"/>
        <end position="387"/>
    </location>
</feature>
<feature type="compositionally biased region" description="Low complexity" evidence="1">
    <location>
        <begin position="388"/>
        <end position="397"/>
    </location>
</feature>
<feature type="compositionally biased region" description="Acidic residues" evidence="1">
    <location>
        <begin position="202"/>
        <end position="212"/>
    </location>
</feature>
<feature type="region of interest" description="Disordered" evidence="1">
    <location>
        <begin position="306"/>
        <end position="484"/>
    </location>
</feature>
<evidence type="ECO:0000313" key="4">
    <source>
        <dbReference type="Proteomes" id="UP000076842"/>
    </source>
</evidence>
<feature type="compositionally biased region" description="Pro residues" evidence="1">
    <location>
        <begin position="420"/>
        <end position="446"/>
    </location>
</feature>
<evidence type="ECO:0000256" key="1">
    <source>
        <dbReference type="SAM" id="MobiDB-lite"/>
    </source>
</evidence>
<feature type="compositionally biased region" description="Low complexity" evidence="1">
    <location>
        <begin position="164"/>
        <end position="175"/>
    </location>
</feature>
<feature type="region of interest" description="Disordered" evidence="1">
    <location>
        <begin position="1"/>
        <end position="290"/>
    </location>
</feature>
<dbReference type="AlphaFoldDB" id="A0A165EY89"/>
<keyword evidence="2" id="KW-0812">Transmembrane</keyword>
<feature type="compositionally biased region" description="Low complexity" evidence="1">
    <location>
        <begin position="306"/>
        <end position="320"/>
    </location>
</feature>
<feature type="compositionally biased region" description="Basic and acidic residues" evidence="1">
    <location>
        <begin position="235"/>
        <end position="245"/>
    </location>
</feature>
<evidence type="ECO:0000313" key="3">
    <source>
        <dbReference type="EMBL" id="KZT55770.1"/>
    </source>
</evidence>
<feature type="compositionally biased region" description="Low complexity" evidence="1">
    <location>
        <begin position="406"/>
        <end position="419"/>
    </location>
</feature>
<keyword evidence="2" id="KW-0472">Membrane</keyword>
<evidence type="ECO:0000256" key="2">
    <source>
        <dbReference type="SAM" id="Phobius"/>
    </source>
</evidence>
<organism evidence="3 4">
    <name type="scientific">Calocera cornea HHB12733</name>
    <dbReference type="NCBI Taxonomy" id="1353952"/>
    <lineage>
        <taxon>Eukaryota</taxon>
        <taxon>Fungi</taxon>
        <taxon>Dikarya</taxon>
        <taxon>Basidiomycota</taxon>
        <taxon>Agaricomycotina</taxon>
        <taxon>Dacrymycetes</taxon>
        <taxon>Dacrymycetales</taxon>
        <taxon>Dacrymycetaceae</taxon>
        <taxon>Calocera</taxon>
    </lineage>
</organism>
<feature type="compositionally biased region" description="Low complexity" evidence="1">
    <location>
        <begin position="348"/>
        <end position="361"/>
    </location>
</feature>
<feature type="transmembrane region" description="Helical" evidence="2">
    <location>
        <begin position="592"/>
        <end position="614"/>
    </location>
</feature>
<name>A0A165EY89_9BASI</name>
<keyword evidence="2" id="KW-1133">Transmembrane helix</keyword>
<dbReference type="STRING" id="1353952.A0A165EY89"/>
<feature type="compositionally biased region" description="Pro residues" evidence="1">
    <location>
        <begin position="458"/>
        <end position="478"/>
    </location>
</feature>
<proteinExistence type="predicted"/>
<feature type="compositionally biased region" description="Basic and acidic residues" evidence="1">
    <location>
        <begin position="75"/>
        <end position="90"/>
    </location>
</feature>
<feature type="compositionally biased region" description="Pro residues" evidence="1">
    <location>
        <begin position="37"/>
        <end position="48"/>
    </location>
</feature>
<dbReference type="Proteomes" id="UP000076842">
    <property type="component" value="Unassembled WGS sequence"/>
</dbReference>
<feature type="compositionally biased region" description="Low complexity" evidence="1">
    <location>
        <begin position="141"/>
        <end position="154"/>
    </location>
</feature>
<dbReference type="InParanoid" id="A0A165EY89"/>
<feature type="compositionally biased region" description="Low complexity" evidence="1">
    <location>
        <begin position="260"/>
        <end position="279"/>
    </location>
</feature>
<accession>A0A165EY89</accession>
<keyword evidence="4" id="KW-1185">Reference proteome</keyword>